<feature type="domain" description="Reverse transcriptase zinc-binding" evidence="1">
    <location>
        <begin position="97"/>
        <end position="182"/>
    </location>
</feature>
<keyword evidence="2" id="KW-0808">Transferase</keyword>
<dbReference type="AlphaFoldDB" id="A0A2U1LJN8"/>
<proteinExistence type="predicted"/>
<sequence>MEMTGITWHVQVSFIVSCRAKGTITLSRALCLRGSALVRVMIPGGRETNVRWSRRWLANMSWVFDMESNKECSIAERWIKDQWAYKWKWEFELDGLFSVRSARKIIESSLLTTGNIVTRWCRNVPIKVNILMWRLMWDRLPTRMNLPDKDIDIPSVLCPICNYEFDSSDHVFFKCDTAVQLWRRVSRWCELNMPASDNISSMLSWLETIDVHRRRILELTLTLSQPPSPNFTPLTNIKSFIVP</sequence>
<evidence type="ECO:0000259" key="1">
    <source>
        <dbReference type="Pfam" id="PF13966"/>
    </source>
</evidence>
<organism evidence="2 3">
    <name type="scientific">Artemisia annua</name>
    <name type="common">Sweet wormwood</name>
    <dbReference type="NCBI Taxonomy" id="35608"/>
    <lineage>
        <taxon>Eukaryota</taxon>
        <taxon>Viridiplantae</taxon>
        <taxon>Streptophyta</taxon>
        <taxon>Embryophyta</taxon>
        <taxon>Tracheophyta</taxon>
        <taxon>Spermatophyta</taxon>
        <taxon>Magnoliopsida</taxon>
        <taxon>eudicotyledons</taxon>
        <taxon>Gunneridae</taxon>
        <taxon>Pentapetalae</taxon>
        <taxon>asterids</taxon>
        <taxon>campanulids</taxon>
        <taxon>Asterales</taxon>
        <taxon>Asteraceae</taxon>
        <taxon>Asteroideae</taxon>
        <taxon>Anthemideae</taxon>
        <taxon>Artemisiinae</taxon>
        <taxon>Artemisia</taxon>
    </lineage>
</organism>
<name>A0A2U1LJN8_ARTAN</name>
<keyword evidence="3" id="KW-1185">Reference proteome</keyword>
<comment type="caution">
    <text evidence="2">The sequence shown here is derived from an EMBL/GenBank/DDBJ whole genome shotgun (WGS) entry which is preliminary data.</text>
</comment>
<evidence type="ECO:0000313" key="2">
    <source>
        <dbReference type="EMBL" id="PWA49212.1"/>
    </source>
</evidence>
<reference evidence="2 3" key="1">
    <citation type="journal article" date="2018" name="Mol. Plant">
        <title>The genome of Artemisia annua provides insight into the evolution of Asteraceae family and artemisinin biosynthesis.</title>
        <authorList>
            <person name="Shen Q."/>
            <person name="Zhang L."/>
            <person name="Liao Z."/>
            <person name="Wang S."/>
            <person name="Yan T."/>
            <person name="Shi P."/>
            <person name="Liu M."/>
            <person name="Fu X."/>
            <person name="Pan Q."/>
            <person name="Wang Y."/>
            <person name="Lv Z."/>
            <person name="Lu X."/>
            <person name="Zhang F."/>
            <person name="Jiang W."/>
            <person name="Ma Y."/>
            <person name="Chen M."/>
            <person name="Hao X."/>
            <person name="Li L."/>
            <person name="Tang Y."/>
            <person name="Lv G."/>
            <person name="Zhou Y."/>
            <person name="Sun X."/>
            <person name="Brodelius P.E."/>
            <person name="Rose J.K.C."/>
            <person name="Tang K."/>
        </authorList>
    </citation>
    <scope>NUCLEOTIDE SEQUENCE [LARGE SCALE GENOMIC DNA]</scope>
    <source>
        <strain evidence="3">cv. Huhao1</strain>
        <tissue evidence="2">Leaf</tissue>
    </source>
</reference>
<dbReference type="InterPro" id="IPR026960">
    <property type="entry name" value="RVT-Znf"/>
</dbReference>
<gene>
    <name evidence="2" type="ORF">CTI12_AA483190</name>
</gene>
<accession>A0A2U1LJN8</accession>
<dbReference type="GO" id="GO:0003964">
    <property type="term" value="F:RNA-directed DNA polymerase activity"/>
    <property type="evidence" value="ECO:0007669"/>
    <property type="project" value="UniProtKB-KW"/>
</dbReference>
<dbReference type="Pfam" id="PF13966">
    <property type="entry name" value="zf-RVT"/>
    <property type="match status" value="1"/>
</dbReference>
<keyword evidence="2" id="KW-0695">RNA-directed DNA polymerase</keyword>
<evidence type="ECO:0000313" key="3">
    <source>
        <dbReference type="Proteomes" id="UP000245207"/>
    </source>
</evidence>
<protein>
    <submittedName>
        <fullName evidence="2">Reverse transcriptase zinc-binding domain-containing protein</fullName>
    </submittedName>
</protein>
<dbReference type="EMBL" id="PKPP01009030">
    <property type="protein sequence ID" value="PWA49212.1"/>
    <property type="molecule type" value="Genomic_DNA"/>
</dbReference>
<dbReference type="OrthoDB" id="1436790at2759"/>
<dbReference type="Proteomes" id="UP000245207">
    <property type="component" value="Unassembled WGS sequence"/>
</dbReference>
<keyword evidence="2" id="KW-0548">Nucleotidyltransferase</keyword>